<dbReference type="EMBL" id="PKLZ01000008">
    <property type="protein sequence ID" value="PLW82371.1"/>
    <property type="molecule type" value="Genomic_DNA"/>
</dbReference>
<dbReference type="Proteomes" id="UP000234845">
    <property type="component" value="Unassembled WGS sequence"/>
</dbReference>
<dbReference type="AlphaFoldDB" id="A0A2N5Y1V8"/>
<dbReference type="SUPFAM" id="SSF54909">
    <property type="entry name" value="Dimeric alpha+beta barrel"/>
    <property type="match status" value="1"/>
</dbReference>
<proteinExistence type="predicted"/>
<dbReference type="InterPro" id="IPR009799">
    <property type="entry name" value="EthD_dom"/>
</dbReference>
<organism evidence="1 2">
    <name type="scientific">Kineobactrum sediminis</name>
    <dbReference type="NCBI Taxonomy" id="1905677"/>
    <lineage>
        <taxon>Bacteria</taxon>
        <taxon>Pseudomonadati</taxon>
        <taxon>Pseudomonadota</taxon>
        <taxon>Gammaproteobacteria</taxon>
        <taxon>Cellvibrionales</taxon>
        <taxon>Halieaceae</taxon>
        <taxon>Kineobactrum</taxon>
    </lineage>
</organism>
<reference evidence="2" key="1">
    <citation type="submission" date="2017-11" db="EMBL/GenBank/DDBJ databases">
        <title>The draft genome sequence of Chromatocurvus sp. F02.</title>
        <authorList>
            <person name="Du Z.-J."/>
            <person name="Chang Y.-Q."/>
        </authorList>
    </citation>
    <scope>NUCLEOTIDE SEQUENCE [LARGE SCALE GENOMIC DNA]</scope>
    <source>
        <strain evidence="2">F02</strain>
    </source>
</reference>
<dbReference type="OrthoDB" id="5343971at2"/>
<dbReference type="NCBIfam" id="TIGR02118">
    <property type="entry name" value="EthD family reductase"/>
    <property type="match status" value="1"/>
</dbReference>
<dbReference type="InterPro" id="IPR011008">
    <property type="entry name" value="Dimeric_a/b-barrel"/>
</dbReference>
<dbReference type="Gene3D" id="3.30.70.100">
    <property type="match status" value="1"/>
</dbReference>
<dbReference type="PANTHER" id="PTHR40260">
    <property type="entry name" value="BLR8190 PROTEIN"/>
    <property type="match status" value="1"/>
</dbReference>
<gene>
    <name evidence="1" type="ORF">CWI75_11455</name>
</gene>
<accession>A0A2N5Y1V8</accession>
<evidence type="ECO:0000313" key="1">
    <source>
        <dbReference type="EMBL" id="PLW82371.1"/>
    </source>
</evidence>
<dbReference type="GO" id="GO:0016491">
    <property type="term" value="F:oxidoreductase activity"/>
    <property type="evidence" value="ECO:0007669"/>
    <property type="project" value="InterPro"/>
</dbReference>
<protein>
    <submittedName>
        <fullName evidence="1">EthD family reductase</fullName>
    </submittedName>
</protein>
<dbReference type="RefSeq" id="WP_101521623.1">
    <property type="nucleotide sequence ID" value="NZ_PKLZ01000008.1"/>
</dbReference>
<name>A0A2N5Y1V8_9GAMM</name>
<comment type="caution">
    <text evidence="1">The sequence shown here is derived from an EMBL/GenBank/DDBJ whole genome shotgun (WGS) entry which is preliminary data.</text>
</comment>
<sequence>MYCMTVEYPKTDNSTFDYDYFRDHHVPLCVHLFADHGYVGAVMRSHGGKKPGAGDLNWVAIDLLFESKDKLQEALAGGGAEVSADVPNYTNVKPHMSFSEVTLYLV</sequence>
<dbReference type="PANTHER" id="PTHR40260:SF2">
    <property type="entry name" value="BLR8190 PROTEIN"/>
    <property type="match status" value="1"/>
</dbReference>
<evidence type="ECO:0000313" key="2">
    <source>
        <dbReference type="Proteomes" id="UP000234845"/>
    </source>
</evidence>
<keyword evidence="2" id="KW-1185">Reference proteome</keyword>